<evidence type="ECO:0000313" key="4">
    <source>
        <dbReference type="Proteomes" id="UP000245507"/>
    </source>
</evidence>
<evidence type="ECO:0000259" key="2">
    <source>
        <dbReference type="Pfam" id="PF11887"/>
    </source>
</evidence>
<reference evidence="3 4" key="1">
    <citation type="submission" date="2018-05" db="EMBL/GenBank/DDBJ databases">
        <title>Nocardioides silvaticus genome.</title>
        <authorList>
            <person name="Li C."/>
            <person name="Wang G."/>
        </authorList>
    </citation>
    <scope>NUCLEOTIDE SEQUENCE [LARGE SCALE GENOMIC DNA]</scope>
    <source>
        <strain evidence="3 4">CCTCC AB 2018079</strain>
    </source>
</reference>
<dbReference type="InterPro" id="IPR005693">
    <property type="entry name" value="Mce"/>
</dbReference>
<dbReference type="InterPro" id="IPR024516">
    <property type="entry name" value="Mce_C"/>
</dbReference>
<protein>
    <recommendedName>
        <fullName evidence="5">MCE family protein</fullName>
    </recommendedName>
</protein>
<dbReference type="InterPro" id="IPR052336">
    <property type="entry name" value="MlaD_Phospholipid_Transporter"/>
</dbReference>
<dbReference type="AlphaFoldDB" id="A0A316TKR6"/>
<dbReference type="GO" id="GO:0051701">
    <property type="term" value="P:biological process involved in interaction with host"/>
    <property type="evidence" value="ECO:0007669"/>
    <property type="project" value="TreeGrafter"/>
</dbReference>
<comment type="caution">
    <text evidence="3">The sequence shown here is derived from an EMBL/GenBank/DDBJ whole genome shotgun (WGS) entry which is preliminary data.</text>
</comment>
<evidence type="ECO:0008006" key="5">
    <source>
        <dbReference type="Google" id="ProtNLM"/>
    </source>
</evidence>
<feature type="domain" description="Mce/MlaD" evidence="1">
    <location>
        <begin position="39"/>
        <end position="115"/>
    </location>
</feature>
<evidence type="ECO:0000313" key="3">
    <source>
        <dbReference type="EMBL" id="PWN03685.1"/>
    </source>
</evidence>
<dbReference type="OrthoDB" id="3460188at2"/>
<keyword evidence="4" id="KW-1185">Reference proteome</keyword>
<dbReference type="NCBIfam" id="TIGR00996">
    <property type="entry name" value="Mtu_fam_mce"/>
    <property type="match status" value="1"/>
</dbReference>
<dbReference type="Proteomes" id="UP000245507">
    <property type="component" value="Unassembled WGS sequence"/>
</dbReference>
<dbReference type="PANTHER" id="PTHR33371">
    <property type="entry name" value="INTERMEMBRANE PHOSPHOLIPID TRANSPORT SYSTEM BINDING PROTEIN MLAD-RELATED"/>
    <property type="match status" value="1"/>
</dbReference>
<name>A0A316TKR6_9ACTN</name>
<gene>
    <name evidence="3" type="ORF">DJ010_06265</name>
</gene>
<dbReference type="PANTHER" id="PTHR33371:SF19">
    <property type="entry name" value="MCE-FAMILY PROTEIN MCE4A"/>
    <property type="match status" value="1"/>
</dbReference>
<dbReference type="GO" id="GO:0005576">
    <property type="term" value="C:extracellular region"/>
    <property type="evidence" value="ECO:0007669"/>
    <property type="project" value="TreeGrafter"/>
</dbReference>
<dbReference type="Pfam" id="PF11887">
    <property type="entry name" value="Mce4_CUP1"/>
    <property type="match status" value="1"/>
</dbReference>
<accession>A0A316TKR6</accession>
<sequence>MARDTPRHTLARRGLVVLVALAVVGALLSLRSNGTFGAKPHVSAVVADAGGALRKGSDVKMGGVLVGKVSSIERDDSGGVLIDMEMSPEDLEFVPDNVVARILPATVFGTTFVDLVVHGEPSDDHLEAGDDIAADTTQDTLEFQQALDDIDRLVKALGPAELASAIGSASQALDGRGDQLATTVDTLNSYLARLNPRMPAVRADLEALATTVAVVDEVAPDLLDATEDGLVFADSLIQQEAALTSLLTGGTALADRSTEFLSRNEQRLVRWIRGMGGFVDVLYDNRRAGITDAMTINAALGKALPTVIKQGFIQSDAVLNTDLPPYYGAGDRPSFRTSFSSMVGGDR</sequence>
<evidence type="ECO:0000259" key="1">
    <source>
        <dbReference type="Pfam" id="PF02470"/>
    </source>
</evidence>
<dbReference type="Pfam" id="PF02470">
    <property type="entry name" value="MlaD"/>
    <property type="match status" value="1"/>
</dbReference>
<feature type="domain" description="Mammalian cell entry C-terminal" evidence="2">
    <location>
        <begin position="123"/>
        <end position="283"/>
    </location>
</feature>
<proteinExistence type="predicted"/>
<organism evidence="3 4">
    <name type="scientific">Nocardioides silvaticus</name>
    <dbReference type="NCBI Taxonomy" id="2201891"/>
    <lineage>
        <taxon>Bacteria</taxon>
        <taxon>Bacillati</taxon>
        <taxon>Actinomycetota</taxon>
        <taxon>Actinomycetes</taxon>
        <taxon>Propionibacteriales</taxon>
        <taxon>Nocardioidaceae</taxon>
        <taxon>Nocardioides</taxon>
    </lineage>
</organism>
<dbReference type="RefSeq" id="WP_109692773.1">
    <property type="nucleotide sequence ID" value="NZ_QGDD01000002.1"/>
</dbReference>
<dbReference type="InterPro" id="IPR003399">
    <property type="entry name" value="Mce/MlaD"/>
</dbReference>
<dbReference type="EMBL" id="QGDD01000002">
    <property type="protein sequence ID" value="PWN03685.1"/>
    <property type="molecule type" value="Genomic_DNA"/>
</dbReference>